<dbReference type="AlphaFoldDB" id="A0A918NMK7"/>
<reference evidence="1" key="2">
    <citation type="submission" date="2020-09" db="EMBL/GenBank/DDBJ databases">
        <authorList>
            <person name="Sun Q."/>
            <person name="Ohkuma M."/>
        </authorList>
    </citation>
    <scope>NUCLEOTIDE SEQUENCE</scope>
    <source>
        <strain evidence="1">JCM 4956</strain>
    </source>
</reference>
<evidence type="ECO:0000313" key="2">
    <source>
        <dbReference type="Proteomes" id="UP000645555"/>
    </source>
</evidence>
<dbReference type="RefSeq" id="WP_190038367.1">
    <property type="nucleotide sequence ID" value="NZ_BMWD01000023.1"/>
</dbReference>
<accession>A0A918NMK7</accession>
<evidence type="ECO:0000313" key="1">
    <source>
        <dbReference type="EMBL" id="GGX81220.1"/>
    </source>
</evidence>
<sequence>MTAARDYEDLRYAVEHLSPRQARRLRLIISQDEEFADVLPPRAEEQTDEVDDDEGALLPASFLALAGSIDTPADYAENHDAYIASRGDRRGNAAE</sequence>
<reference evidence="1" key="1">
    <citation type="journal article" date="2014" name="Int. J. Syst. Evol. Microbiol.">
        <title>Complete genome sequence of Corynebacterium casei LMG S-19264T (=DSM 44701T), isolated from a smear-ripened cheese.</title>
        <authorList>
            <consortium name="US DOE Joint Genome Institute (JGI-PGF)"/>
            <person name="Walter F."/>
            <person name="Albersmeier A."/>
            <person name="Kalinowski J."/>
            <person name="Ruckert C."/>
        </authorList>
    </citation>
    <scope>NUCLEOTIDE SEQUENCE</scope>
    <source>
        <strain evidence="1">JCM 4956</strain>
    </source>
</reference>
<protein>
    <submittedName>
        <fullName evidence="1">Uncharacterized protein</fullName>
    </submittedName>
</protein>
<comment type="caution">
    <text evidence="1">The sequence shown here is derived from an EMBL/GenBank/DDBJ whole genome shotgun (WGS) entry which is preliminary data.</text>
</comment>
<dbReference type="EMBL" id="BMWD01000023">
    <property type="protein sequence ID" value="GGX81220.1"/>
    <property type="molecule type" value="Genomic_DNA"/>
</dbReference>
<dbReference type="Proteomes" id="UP000645555">
    <property type="component" value="Unassembled WGS sequence"/>
</dbReference>
<proteinExistence type="predicted"/>
<gene>
    <name evidence="1" type="ORF">GCM10010515_56030</name>
</gene>
<keyword evidence="2" id="KW-1185">Reference proteome</keyword>
<organism evidence="1 2">
    <name type="scientific">Streptomyces fructofermentans</name>
    <dbReference type="NCBI Taxonomy" id="152141"/>
    <lineage>
        <taxon>Bacteria</taxon>
        <taxon>Bacillati</taxon>
        <taxon>Actinomycetota</taxon>
        <taxon>Actinomycetes</taxon>
        <taxon>Kitasatosporales</taxon>
        <taxon>Streptomycetaceae</taxon>
        <taxon>Streptomyces</taxon>
    </lineage>
</organism>
<name>A0A918NMK7_9ACTN</name>